<dbReference type="Gene3D" id="3.90.1750.10">
    <property type="entry name" value="Hect, E3 ligase catalytic domains"/>
    <property type="match status" value="1"/>
</dbReference>
<dbReference type="AlphaFoldDB" id="H0WHL3"/>
<name>H0WHL3_OTOGA</name>
<feature type="compositionally biased region" description="Basic and acidic residues" evidence="14">
    <location>
        <begin position="364"/>
        <end position="375"/>
    </location>
</feature>
<reference evidence="16" key="3">
    <citation type="submission" date="2025-09" db="UniProtKB">
        <authorList>
            <consortium name="Ensembl"/>
        </authorList>
    </citation>
    <scope>IDENTIFICATION</scope>
</reference>
<proteinExistence type="inferred from homology"/>
<keyword evidence="7" id="KW-0832">Ubl conjugation</keyword>
<dbReference type="PANTHER" id="PTHR45700:SF2">
    <property type="entry name" value="UBIQUITIN-PROTEIN LIGASE E3C"/>
    <property type="match status" value="1"/>
</dbReference>
<evidence type="ECO:0000256" key="12">
    <source>
        <dbReference type="ARBA" id="ARBA00081642"/>
    </source>
</evidence>
<evidence type="ECO:0000256" key="1">
    <source>
        <dbReference type="ARBA" id="ARBA00000885"/>
    </source>
</evidence>
<evidence type="ECO:0000256" key="11">
    <source>
        <dbReference type="ARBA" id="ARBA00077269"/>
    </source>
</evidence>
<dbReference type="EMBL" id="AAQR03177820">
    <property type="status" value="NOT_ANNOTATED_CDS"/>
    <property type="molecule type" value="Genomic_DNA"/>
</dbReference>
<dbReference type="PROSITE" id="PS50096">
    <property type="entry name" value="IQ"/>
    <property type="match status" value="1"/>
</dbReference>
<dbReference type="FunFam" id="3.90.1750.10:FF:000014">
    <property type="entry name" value="Putative Ubiquitin-protein ligase E3C"/>
    <property type="match status" value="1"/>
</dbReference>
<protein>
    <recommendedName>
        <fullName evidence="10">Ubiquitin-protein ligase E3C</fullName>
        <ecNumber evidence="3">2.3.2.26</ecNumber>
    </recommendedName>
    <alternativeName>
        <fullName evidence="11">HECT-type ubiquitin transferase E3C</fullName>
    </alternativeName>
    <alternativeName>
        <fullName evidence="12">RTA-associated ubiquitin ligase</fullName>
    </alternativeName>
</protein>
<reference evidence="17" key="1">
    <citation type="submission" date="2011-03" db="EMBL/GenBank/DDBJ databases">
        <title>Version 3 of the genome sequence of Otolemur garnettii (Bushbaby).</title>
        <authorList>
            <consortium name="The Broad Institute Genome Sequencing Platform"/>
            <person name="Di Palma F."/>
            <person name="Johnson J."/>
            <person name="Lander E.S."/>
            <person name="Lindblad-Toh K."/>
            <person name="Jaffe D.B."/>
            <person name="Gnerre S."/>
            <person name="MacCallum I."/>
            <person name="Przybylski D."/>
            <person name="Ribeiro F.J."/>
            <person name="Burton J.N."/>
            <person name="Walker B.J."/>
            <person name="Sharpe T."/>
            <person name="Hall G."/>
        </authorList>
    </citation>
    <scope>NUCLEOTIDE SEQUENCE [LARGE SCALE GENOMIC DNA]</scope>
</reference>
<dbReference type="GO" id="GO:0061630">
    <property type="term" value="F:ubiquitin protein ligase activity"/>
    <property type="evidence" value="ECO:0007669"/>
    <property type="project" value="UniProtKB-EC"/>
</dbReference>
<dbReference type="SUPFAM" id="SSF56204">
    <property type="entry name" value="Hect, E3 ligase catalytic domain"/>
    <property type="match status" value="1"/>
</dbReference>
<evidence type="ECO:0000256" key="8">
    <source>
        <dbReference type="ARBA" id="ARBA00061050"/>
    </source>
</evidence>
<comment type="pathway">
    <text evidence="2">Protein modification; protein ubiquitination.</text>
</comment>
<evidence type="ECO:0000256" key="13">
    <source>
        <dbReference type="PROSITE-ProRule" id="PRU00104"/>
    </source>
</evidence>
<keyword evidence="4" id="KW-1017">Isopeptide bond</keyword>
<dbReference type="SMART" id="SM00015">
    <property type="entry name" value="IQ"/>
    <property type="match status" value="1"/>
</dbReference>
<evidence type="ECO:0000256" key="14">
    <source>
        <dbReference type="SAM" id="MobiDB-lite"/>
    </source>
</evidence>
<feature type="compositionally biased region" description="Basic and acidic residues" evidence="14">
    <location>
        <begin position="1"/>
        <end position="10"/>
    </location>
</feature>
<dbReference type="InterPro" id="IPR000048">
    <property type="entry name" value="IQ_motif_EF-hand-BS"/>
</dbReference>
<dbReference type="CDD" id="cd00078">
    <property type="entry name" value="HECTc"/>
    <property type="match status" value="1"/>
</dbReference>
<dbReference type="EMBL" id="AAQR03177823">
    <property type="status" value="NOT_ANNOTATED_CDS"/>
    <property type="molecule type" value="Genomic_DNA"/>
</dbReference>
<evidence type="ECO:0000259" key="15">
    <source>
        <dbReference type="PROSITE" id="PS50237"/>
    </source>
</evidence>
<dbReference type="GO" id="GO:0006511">
    <property type="term" value="P:ubiquitin-dependent protein catabolic process"/>
    <property type="evidence" value="ECO:0007669"/>
    <property type="project" value="TreeGrafter"/>
</dbReference>
<dbReference type="SMART" id="SM00119">
    <property type="entry name" value="HECTc"/>
    <property type="match status" value="1"/>
</dbReference>
<evidence type="ECO:0000256" key="10">
    <source>
        <dbReference type="ARBA" id="ARBA00067506"/>
    </source>
</evidence>
<keyword evidence="6 13" id="KW-0833">Ubl conjugation pathway</keyword>
<evidence type="ECO:0000256" key="7">
    <source>
        <dbReference type="ARBA" id="ARBA00022843"/>
    </source>
</evidence>
<evidence type="ECO:0000313" key="16">
    <source>
        <dbReference type="Ensembl" id="ENSOGAP00000000864.2"/>
    </source>
</evidence>
<feature type="compositionally biased region" description="Low complexity" evidence="14">
    <location>
        <begin position="345"/>
        <end position="355"/>
    </location>
</feature>
<feature type="region of interest" description="Disordered" evidence="14">
    <location>
        <begin position="1"/>
        <end position="40"/>
    </location>
</feature>
<dbReference type="EC" id="2.3.2.26" evidence="3"/>
<dbReference type="InterPro" id="IPR000569">
    <property type="entry name" value="HECT_dom"/>
</dbReference>
<dbReference type="Ensembl" id="ENSOGAT00000000966.2">
    <property type="protein sequence ID" value="ENSOGAP00000000864.2"/>
    <property type="gene ID" value="ENSOGAG00000000964.2"/>
</dbReference>
<evidence type="ECO:0000256" key="4">
    <source>
        <dbReference type="ARBA" id="ARBA00022499"/>
    </source>
</evidence>
<dbReference type="InterPro" id="IPR044611">
    <property type="entry name" value="E3A/B/C-like"/>
</dbReference>
<dbReference type="EMBL" id="AAQR03177821">
    <property type="status" value="NOT_ANNOTATED_CDS"/>
    <property type="molecule type" value="Genomic_DNA"/>
</dbReference>
<dbReference type="PROSITE" id="PS50237">
    <property type="entry name" value="HECT"/>
    <property type="match status" value="1"/>
</dbReference>
<dbReference type="OMA" id="EKHYYFI"/>
<dbReference type="Pfam" id="PF00632">
    <property type="entry name" value="HECT"/>
    <property type="match status" value="1"/>
</dbReference>
<dbReference type="EMBL" id="AAQR03177819">
    <property type="status" value="NOT_ANNOTATED_CDS"/>
    <property type="molecule type" value="Genomic_DNA"/>
</dbReference>
<feature type="region of interest" description="Disordered" evidence="14">
    <location>
        <begin position="344"/>
        <end position="376"/>
    </location>
</feature>
<organism evidence="16 17">
    <name type="scientific">Otolemur garnettii</name>
    <name type="common">Small-eared galago</name>
    <name type="synonym">Garnett's greater bushbaby</name>
    <dbReference type="NCBI Taxonomy" id="30611"/>
    <lineage>
        <taxon>Eukaryota</taxon>
        <taxon>Metazoa</taxon>
        <taxon>Chordata</taxon>
        <taxon>Craniata</taxon>
        <taxon>Vertebrata</taxon>
        <taxon>Euteleostomi</taxon>
        <taxon>Mammalia</taxon>
        <taxon>Eutheria</taxon>
        <taxon>Euarchontoglires</taxon>
        <taxon>Primates</taxon>
        <taxon>Strepsirrhini</taxon>
        <taxon>Lorisiformes</taxon>
        <taxon>Galagidae</taxon>
        <taxon>Otolemur</taxon>
    </lineage>
</organism>
<dbReference type="EMBL" id="AAQR03177825">
    <property type="status" value="NOT_ANNOTATED_CDS"/>
    <property type="molecule type" value="Genomic_DNA"/>
</dbReference>
<dbReference type="EMBL" id="AAQR03177827">
    <property type="status" value="NOT_ANNOTATED_CDS"/>
    <property type="molecule type" value="Genomic_DNA"/>
</dbReference>
<reference evidence="16" key="2">
    <citation type="submission" date="2025-08" db="UniProtKB">
        <authorList>
            <consortium name="Ensembl"/>
        </authorList>
    </citation>
    <scope>IDENTIFICATION</scope>
</reference>
<dbReference type="PANTHER" id="PTHR45700">
    <property type="entry name" value="UBIQUITIN-PROTEIN LIGASE E3C"/>
    <property type="match status" value="1"/>
</dbReference>
<dbReference type="Proteomes" id="UP000005225">
    <property type="component" value="Unassembled WGS sequence"/>
</dbReference>
<evidence type="ECO:0000313" key="17">
    <source>
        <dbReference type="Proteomes" id="UP000005225"/>
    </source>
</evidence>
<feature type="compositionally biased region" description="Basic and acidic residues" evidence="14">
    <location>
        <begin position="20"/>
        <end position="40"/>
    </location>
</feature>
<dbReference type="Gene3D" id="3.30.2410.10">
    <property type="entry name" value="Hect, E3 ligase catalytic domain"/>
    <property type="match status" value="1"/>
</dbReference>
<evidence type="ECO:0000256" key="6">
    <source>
        <dbReference type="ARBA" id="ARBA00022786"/>
    </source>
</evidence>
<dbReference type="InParanoid" id="H0WHL3"/>
<dbReference type="EMBL" id="AAQR03177828">
    <property type="status" value="NOT_ANNOTATED_CDS"/>
    <property type="molecule type" value="Genomic_DNA"/>
</dbReference>
<dbReference type="HOGENOM" id="CLU_002173_2_1_1"/>
<evidence type="ECO:0000256" key="3">
    <source>
        <dbReference type="ARBA" id="ARBA00012485"/>
    </source>
</evidence>
<dbReference type="FunFam" id="3.30.2160.10:FF:000002">
    <property type="entry name" value="Putative Ubiquitin-protein ligase E3C"/>
    <property type="match status" value="1"/>
</dbReference>
<evidence type="ECO:0000256" key="5">
    <source>
        <dbReference type="ARBA" id="ARBA00022679"/>
    </source>
</evidence>
<keyword evidence="17" id="KW-1185">Reference proteome</keyword>
<keyword evidence="5" id="KW-0808">Transferase</keyword>
<dbReference type="EMBL" id="AAQR03177824">
    <property type="status" value="NOT_ANNOTATED_CDS"/>
    <property type="molecule type" value="Genomic_DNA"/>
</dbReference>
<comment type="similarity">
    <text evidence="8">Belongs to the UBE3C family.</text>
</comment>
<comment type="catalytic activity">
    <reaction evidence="1">
        <text>S-ubiquitinyl-[E2 ubiquitin-conjugating enzyme]-L-cysteine + [acceptor protein]-L-lysine = [E2 ubiquitin-conjugating enzyme]-L-cysteine + N(6)-ubiquitinyl-[acceptor protein]-L-lysine.</text>
        <dbReference type="EC" id="2.3.2.26"/>
    </reaction>
</comment>
<dbReference type="GO" id="GO:0035519">
    <property type="term" value="P:protein K29-linked ubiquitination"/>
    <property type="evidence" value="ECO:0007669"/>
    <property type="project" value="Ensembl"/>
</dbReference>
<dbReference type="FunFam" id="3.30.2410.10:FF:000011">
    <property type="entry name" value="Putative Ubiquitin-protein ligase E3C"/>
    <property type="match status" value="1"/>
</dbReference>
<feature type="domain" description="HECT" evidence="15">
    <location>
        <begin position="734"/>
        <end position="1073"/>
    </location>
</feature>
<comment type="subunit">
    <text evidence="9">Interacts with 26S proteasomes. Interacts (via the HECT domain) with UBE2D1 and, less efficiently, with UBE2L3.</text>
</comment>
<accession>H0WHL3</accession>
<dbReference type="FunCoup" id="H0WHL3">
    <property type="interactions" value="3404"/>
</dbReference>
<dbReference type="eggNOG" id="KOG0942">
    <property type="taxonomic scope" value="Eukaryota"/>
</dbReference>
<sequence length="1073" mass="122725">MFSFEGDFKTRPKVSLGGASRKEEKASLLHRTQEERRKREEERRRLKNAVIIQSFIRGYRDRKQQYSVQRSAFDRCARLAQSGGSFPIANGPNLTLLVRQLLFFYKQDEDSKRLIWLYQNLIKHSALFVKQLDGSERLTCLFQIKRLMSLCCRLLQNCNDDSLNVALPMRMLEVFSSENTYLPVLQDASYVVSVIEQILHYMIQNGYYRSLYLLINSKLPSSIEYSDLSRVPIAKTLLENVLKPLHFTYNSCPEGAKSDLDTHFVSLHRLKQVTELNGSMLVPAHGLGLLIKKLEEILKVLCKQGQRRDMFLTTLKLFYQGALSEEGLLVYLRVLQTFLPQLPVSPASASCQDSASDSEEESEEAKKPSSPEDGRLSIPYITEECLKKLDTKQQTNTLLNLVWRDSASEDVFTGMASVCHTLMVQRRMMVPRVRLLYSLAFNARFLRHLWFLISSMTTRMITGSLVPLLQVISRGSPMSFEDSGRIIPLFYLFSSLFSHSLISIHDNEFFGDPIEVVGQRQSSMMPFTLEELVVLSRCLRDACLGIIKLAYPETKPEVREEYVIAFQSVGVTTSSEMQQCIQMEQKRWIQLFKVITNLVKMLKSRDTRRNFCPPNHWLSEQEDIKADKVTQLYVPASRHVWRFRRMGRIGPLQSTLDVGLESPPLSVSEERQLAILTELPFVVPFEERVKIFQKLIYADKQEVQGDGPFLDGINVTIRRNYIYEDAYDKLSPENEPDLKKRIRVHLLNAHGLDEAGIDGGGIFREFLNELLKSGFNPNQGFFKTTNEGLLYPNPAAQMLVGDSFARHYYFLGRMLGKALYENMLVELPFAGFFLSKLLGTSADVDIHHLASLDPEVYKNLLFLKSYEDDVEELGLNFTVVNNDLGEAQVVELKFGGKDIPVTSANRIAYIHLVADYRLNKQIRPHCLAFRQGLANVVNLEWLRMFDQQEIQVLISGAQVPISLEDLKSFTNYSGGYSADHPVIKIFWRVVEGFTDEEKRKLLKFVTSCSRPPLLGFKQLYPAFCIHNGGSDLERLPTASTCMNLLKLPEFYDEVLLRSKLLYAIECAAGFELS</sequence>
<dbReference type="GO" id="GO:0070936">
    <property type="term" value="P:protein K48-linked ubiquitination"/>
    <property type="evidence" value="ECO:0007669"/>
    <property type="project" value="Ensembl"/>
</dbReference>
<evidence type="ECO:0000256" key="9">
    <source>
        <dbReference type="ARBA" id="ARBA00063372"/>
    </source>
</evidence>
<dbReference type="EMBL" id="AAQR03177822">
    <property type="status" value="NOT_ANNOTATED_CDS"/>
    <property type="molecule type" value="Genomic_DNA"/>
</dbReference>
<evidence type="ECO:0000256" key="2">
    <source>
        <dbReference type="ARBA" id="ARBA00004906"/>
    </source>
</evidence>
<dbReference type="EMBL" id="AAQR03177826">
    <property type="status" value="NOT_ANNOTATED_CDS"/>
    <property type="molecule type" value="Genomic_DNA"/>
</dbReference>
<dbReference type="GeneTree" id="ENSGT00940000156321"/>
<dbReference type="InterPro" id="IPR035983">
    <property type="entry name" value="Hect_E3_ubiquitin_ligase"/>
</dbReference>
<dbReference type="STRING" id="30611.ENSOGAP00000000864"/>
<feature type="active site" description="Glycyl thioester intermediate" evidence="13">
    <location>
        <position position="1041"/>
    </location>
</feature>
<dbReference type="Gene3D" id="3.30.2160.10">
    <property type="entry name" value="Hect, E3 ligase catalytic domain"/>
    <property type="match status" value="1"/>
</dbReference>